<dbReference type="EMBL" id="CM047904">
    <property type="protein sequence ID" value="KAJ0089852.1"/>
    <property type="molecule type" value="Genomic_DNA"/>
</dbReference>
<keyword evidence="2" id="KW-1185">Reference proteome</keyword>
<reference evidence="2" key="1">
    <citation type="journal article" date="2023" name="G3 (Bethesda)">
        <title>Genome assembly and association tests identify interacting loci associated with vigor, precocity, and sex in interspecific pistachio rootstocks.</title>
        <authorList>
            <person name="Palmer W."/>
            <person name="Jacygrad E."/>
            <person name="Sagayaradj S."/>
            <person name="Cavanaugh K."/>
            <person name="Han R."/>
            <person name="Bertier L."/>
            <person name="Beede B."/>
            <person name="Kafkas S."/>
            <person name="Golino D."/>
            <person name="Preece J."/>
            <person name="Michelmore R."/>
        </authorList>
    </citation>
    <scope>NUCLEOTIDE SEQUENCE [LARGE SCALE GENOMIC DNA]</scope>
</reference>
<organism evidence="1 2">
    <name type="scientific">Pistacia atlantica</name>
    <dbReference type="NCBI Taxonomy" id="434234"/>
    <lineage>
        <taxon>Eukaryota</taxon>
        <taxon>Viridiplantae</taxon>
        <taxon>Streptophyta</taxon>
        <taxon>Embryophyta</taxon>
        <taxon>Tracheophyta</taxon>
        <taxon>Spermatophyta</taxon>
        <taxon>Magnoliopsida</taxon>
        <taxon>eudicotyledons</taxon>
        <taxon>Gunneridae</taxon>
        <taxon>Pentapetalae</taxon>
        <taxon>rosids</taxon>
        <taxon>malvids</taxon>
        <taxon>Sapindales</taxon>
        <taxon>Anacardiaceae</taxon>
        <taxon>Pistacia</taxon>
    </lineage>
</organism>
<dbReference type="Proteomes" id="UP001164250">
    <property type="component" value="Chromosome 8"/>
</dbReference>
<evidence type="ECO:0000313" key="1">
    <source>
        <dbReference type="EMBL" id="KAJ0089852.1"/>
    </source>
</evidence>
<gene>
    <name evidence="1" type="ORF">Patl1_14123</name>
</gene>
<proteinExistence type="predicted"/>
<comment type="caution">
    <text evidence="1">The sequence shown here is derived from an EMBL/GenBank/DDBJ whole genome shotgun (WGS) entry which is preliminary data.</text>
</comment>
<name>A0ACC1AT42_9ROSI</name>
<accession>A0ACC1AT42</accession>
<protein>
    <submittedName>
        <fullName evidence="1">Uncharacterized protein</fullName>
    </submittedName>
</protein>
<sequence length="360" mass="39699">MANVVVGGSFVDSQKNVFDLGAFVGDLTFEEDASGQSQTSYHPSTTASGPVSWNMHGVDNRSLENGILPNSTYHHEQHTEPLVRHVQDGVNATSVARYPGYYSSYQQQPNHSYSQPVGAYQNTGAPYQPISLFLNSGSYPGPASYSGTYYHLGDYQKAGSYPKAIGTYNSGTTAVPSLHYPQQYKQWTDFEREFVSILGEAVVRGGSFGDANDAQKNVFDLGAFVGDLTFEEDASGEFDYSQVSLNVCVKLVAGNLRGSPLEAFAGDQKLMTLEGVEKELEECKNYDSAYYMIFLYFPHEVVENILSKGTTLREYMKRVENGLRQVEVDSIQDYIKESDNLLSLHDQIRDGDATVTDGDS</sequence>
<evidence type="ECO:0000313" key="2">
    <source>
        <dbReference type="Proteomes" id="UP001164250"/>
    </source>
</evidence>